<feature type="coiled-coil region" evidence="4">
    <location>
        <begin position="100"/>
        <end position="197"/>
    </location>
</feature>
<keyword evidence="3" id="KW-0131">Cell cycle</keyword>
<dbReference type="AlphaFoldDB" id="D9QRP8"/>
<evidence type="ECO:0000256" key="2">
    <source>
        <dbReference type="ARBA" id="ARBA00044777"/>
    </source>
</evidence>
<dbReference type="HAMAP" id="MF_01805">
    <property type="entry name" value="ScpA"/>
    <property type="match status" value="1"/>
</dbReference>
<keyword evidence="3" id="KW-0132">Cell division</keyword>
<dbReference type="OrthoDB" id="9811016at2"/>
<dbReference type="EMBL" id="CP002105">
    <property type="protein sequence ID" value="ADL13189.1"/>
    <property type="molecule type" value="Genomic_DNA"/>
</dbReference>
<sequence length="253" mass="29950">MSYEVKIDAFEGPIPLLLHLIKQEEVEIYDISIAEITAQYLDYIEAMQELNLEIASEFLVMAADLIEIKINTLLPDDSSEESEEEKVDPRQQLINRLLEYKKYKDLADRLRNQEKRYRKSYTRNLESVLTEIDAEETEVNPLENISLEEFVTTFEELVSEMLEEEQEQKEKETDDKLSHLNREEITIQERMDQLDQQLQQKREIDFAELFAGDYTRLEVVVTFMALLELMKQHKVGIRQEQVFGEIEIHLLDK</sequence>
<protein>
    <recommendedName>
        <fullName evidence="2 3">Segregation and condensation protein A</fullName>
    </recommendedName>
</protein>
<keyword evidence="6" id="KW-1185">Reference proteome</keyword>
<dbReference type="GO" id="GO:0051301">
    <property type="term" value="P:cell division"/>
    <property type="evidence" value="ECO:0007669"/>
    <property type="project" value="UniProtKB-KW"/>
</dbReference>
<dbReference type="InterPro" id="IPR003768">
    <property type="entry name" value="ScpA"/>
</dbReference>
<dbReference type="Pfam" id="PF02616">
    <property type="entry name" value="SMC_ScpA"/>
    <property type="match status" value="1"/>
</dbReference>
<keyword evidence="4" id="KW-0175">Coiled coil</keyword>
<accession>D9QRP8</accession>
<dbReference type="PANTHER" id="PTHR33969">
    <property type="entry name" value="SEGREGATION AND CONDENSATION PROTEIN A"/>
    <property type="match status" value="1"/>
</dbReference>
<name>D9QRP8_ACEAZ</name>
<gene>
    <name evidence="3" type="primary">scpA</name>
    <name evidence="5" type="ordered locus">Acear_1684</name>
</gene>
<dbReference type="Gene3D" id="1.10.10.580">
    <property type="entry name" value="Structural maintenance of chromosome 1. Chain E"/>
    <property type="match status" value="1"/>
</dbReference>
<dbReference type="GO" id="GO:0005737">
    <property type="term" value="C:cytoplasm"/>
    <property type="evidence" value="ECO:0007669"/>
    <property type="project" value="UniProtKB-SubCell"/>
</dbReference>
<comment type="function">
    <text evidence="3">Participates in chromosomal partition during cell division. May act via the formation of a condensin-like complex containing Smc and ScpB that pull DNA away from mid-cell into both cell halves.</text>
</comment>
<keyword evidence="1 3" id="KW-0159">Chromosome partition</keyword>
<dbReference type="GO" id="GO:0006260">
    <property type="term" value="P:DNA replication"/>
    <property type="evidence" value="ECO:0007669"/>
    <property type="project" value="UniProtKB-UniRule"/>
</dbReference>
<comment type="similarity">
    <text evidence="3">Belongs to the ScpA family.</text>
</comment>
<evidence type="ECO:0000256" key="1">
    <source>
        <dbReference type="ARBA" id="ARBA00022829"/>
    </source>
</evidence>
<dbReference type="RefSeq" id="WP_013278634.1">
    <property type="nucleotide sequence ID" value="NC_014378.1"/>
</dbReference>
<comment type="subcellular location">
    <subcellularLocation>
        <location evidence="3">Cytoplasm</location>
    </subcellularLocation>
    <text evidence="3">Associated with two foci at the outer edges of the nucleoid region in young cells, and at four foci within both cell halves in older cells.</text>
</comment>
<evidence type="ECO:0000313" key="6">
    <source>
        <dbReference type="Proteomes" id="UP000001661"/>
    </source>
</evidence>
<comment type="subunit">
    <text evidence="3">Component of a cohesin-like complex composed of ScpA, ScpB and the Smc homodimer, in which ScpA and ScpB bind to the head domain of Smc. The presence of the three proteins is required for the association of the complex with DNA.</text>
</comment>
<evidence type="ECO:0000256" key="4">
    <source>
        <dbReference type="SAM" id="Coils"/>
    </source>
</evidence>
<dbReference type="KEGG" id="aar:Acear_1684"/>
<evidence type="ECO:0000256" key="3">
    <source>
        <dbReference type="HAMAP-Rule" id="MF_01805"/>
    </source>
</evidence>
<dbReference type="PANTHER" id="PTHR33969:SF2">
    <property type="entry name" value="SEGREGATION AND CONDENSATION PROTEIN A"/>
    <property type="match status" value="1"/>
</dbReference>
<dbReference type="Gene3D" id="6.10.250.2410">
    <property type="match status" value="1"/>
</dbReference>
<organism evidence="5 6">
    <name type="scientific">Acetohalobium arabaticum (strain ATCC 49924 / DSM 5501 / Z-7288)</name>
    <dbReference type="NCBI Taxonomy" id="574087"/>
    <lineage>
        <taxon>Bacteria</taxon>
        <taxon>Bacillati</taxon>
        <taxon>Bacillota</taxon>
        <taxon>Clostridia</taxon>
        <taxon>Halanaerobiales</taxon>
        <taxon>Halobacteroidaceae</taxon>
        <taxon>Acetohalobium</taxon>
    </lineage>
</organism>
<dbReference type="InterPro" id="IPR023093">
    <property type="entry name" value="ScpA-like_C"/>
</dbReference>
<dbReference type="Proteomes" id="UP000001661">
    <property type="component" value="Chromosome"/>
</dbReference>
<proteinExistence type="inferred from homology"/>
<dbReference type="STRING" id="574087.Acear_1684"/>
<evidence type="ECO:0000313" key="5">
    <source>
        <dbReference type="EMBL" id="ADL13189.1"/>
    </source>
</evidence>
<dbReference type="HOGENOM" id="CLU_038686_3_1_9"/>
<dbReference type="GO" id="GO:0007059">
    <property type="term" value="P:chromosome segregation"/>
    <property type="evidence" value="ECO:0007669"/>
    <property type="project" value="UniProtKB-UniRule"/>
</dbReference>
<keyword evidence="3" id="KW-0963">Cytoplasm</keyword>
<reference evidence="5 6" key="1">
    <citation type="journal article" date="2010" name="Stand. Genomic Sci.">
        <title>Complete genome sequence of Acetohalobium arabaticum type strain (Z-7288).</title>
        <authorList>
            <person name="Sikorski J."/>
            <person name="Lapidus A."/>
            <person name="Chertkov O."/>
            <person name="Lucas S."/>
            <person name="Copeland A."/>
            <person name="Glavina Del Rio T."/>
            <person name="Nolan M."/>
            <person name="Tice H."/>
            <person name="Cheng J.F."/>
            <person name="Han C."/>
            <person name="Brambilla E."/>
            <person name="Pitluck S."/>
            <person name="Liolios K."/>
            <person name="Ivanova N."/>
            <person name="Mavromatis K."/>
            <person name="Mikhailova N."/>
            <person name="Pati A."/>
            <person name="Bruce D."/>
            <person name="Detter C."/>
            <person name="Tapia R."/>
            <person name="Goodwin L."/>
            <person name="Chen A."/>
            <person name="Palaniappan K."/>
            <person name="Land M."/>
            <person name="Hauser L."/>
            <person name="Chang Y.J."/>
            <person name="Jeffries C.D."/>
            <person name="Rohde M."/>
            <person name="Goker M."/>
            <person name="Spring S."/>
            <person name="Woyke T."/>
            <person name="Bristow J."/>
            <person name="Eisen J.A."/>
            <person name="Markowitz V."/>
            <person name="Hugenholtz P."/>
            <person name="Kyrpides N.C."/>
            <person name="Klenk H.P."/>
        </authorList>
    </citation>
    <scope>NUCLEOTIDE SEQUENCE [LARGE SCALE GENOMIC DNA]</scope>
    <source>
        <strain evidence="6">ATCC 49924 / DSM 5501 / Z-7288</strain>
    </source>
</reference>
<dbReference type="eggNOG" id="COG1354">
    <property type="taxonomic scope" value="Bacteria"/>
</dbReference>